<keyword evidence="6" id="KW-0456">Lyase</keyword>
<dbReference type="InterPro" id="IPR003265">
    <property type="entry name" value="HhH-GPD_domain"/>
</dbReference>
<evidence type="ECO:0000256" key="5">
    <source>
        <dbReference type="ARBA" id="ARBA00023204"/>
    </source>
</evidence>
<comment type="similarity">
    <text evidence="1">Belongs to the type-1 OGG1 family.</text>
</comment>
<keyword evidence="4" id="KW-0378">Hydrolase</keyword>
<dbReference type="InterPro" id="IPR052054">
    <property type="entry name" value="Oxidative_DNA_repair_enzyme"/>
</dbReference>
<keyword evidence="7" id="KW-0511">Multifunctional enzyme</keyword>
<evidence type="ECO:0000256" key="9">
    <source>
        <dbReference type="ARBA" id="ARBA00044632"/>
    </source>
</evidence>
<keyword evidence="8" id="KW-0326">Glycosidase</keyword>
<feature type="region of interest" description="Disordered" evidence="10">
    <location>
        <begin position="385"/>
        <end position="412"/>
    </location>
</feature>
<evidence type="ECO:0000256" key="1">
    <source>
        <dbReference type="ARBA" id="ARBA00010679"/>
    </source>
</evidence>
<comment type="catalytic activity">
    <reaction evidence="9">
        <text>2'-deoxyribonucleotide-(2'-deoxyribose 5'-phosphate)-2'-deoxyribonucleotide-DNA = a 3'-end 2'-deoxyribonucleotide-(2,3-dehydro-2,3-deoxyribose 5'-phosphate)-DNA + a 5'-end 5'-phospho-2'-deoxyribonucleoside-DNA + H(+)</text>
        <dbReference type="Rhea" id="RHEA:66592"/>
        <dbReference type="Rhea" id="RHEA-COMP:13180"/>
        <dbReference type="Rhea" id="RHEA-COMP:16897"/>
        <dbReference type="Rhea" id="RHEA-COMP:17067"/>
        <dbReference type="ChEBI" id="CHEBI:15378"/>
        <dbReference type="ChEBI" id="CHEBI:136412"/>
        <dbReference type="ChEBI" id="CHEBI:157695"/>
        <dbReference type="ChEBI" id="CHEBI:167181"/>
        <dbReference type="EC" id="4.2.99.18"/>
    </reaction>
</comment>
<dbReference type="SUPFAM" id="SSF55945">
    <property type="entry name" value="TATA-box binding protein-like"/>
    <property type="match status" value="1"/>
</dbReference>
<dbReference type="PANTHER" id="PTHR10242">
    <property type="entry name" value="8-OXOGUANINE DNA GLYCOSYLASE"/>
    <property type="match status" value="1"/>
</dbReference>
<dbReference type="EC" id="4.2.99.18" evidence="2"/>
<dbReference type="Gene3D" id="1.10.340.30">
    <property type="entry name" value="Hypothetical protein, domain 2"/>
    <property type="match status" value="1"/>
</dbReference>
<feature type="compositionally biased region" description="Basic residues" evidence="10">
    <location>
        <begin position="516"/>
        <end position="525"/>
    </location>
</feature>
<evidence type="ECO:0000256" key="6">
    <source>
        <dbReference type="ARBA" id="ARBA00023239"/>
    </source>
</evidence>
<comment type="caution">
    <text evidence="12">The sequence shown here is derived from an EMBL/GenBank/DDBJ whole genome shotgun (WGS) entry which is preliminary data.</text>
</comment>
<dbReference type="SMART" id="SM00478">
    <property type="entry name" value="ENDO3c"/>
    <property type="match status" value="1"/>
</dbReference>
<gene>
    <name evidence="12" type="ORF">VTK73DRAFT_9407</name>
</gene>
<evidence type="ECO:0000256" key="2">
    <source>
        <dbReference type="ARBA" id="ARBA00012720"/>
    </source>
</evidence>
<protein>
    <recommendedName>
        <fullName evidence="2">DNA-(apurinic or apyrimidinic site) lyase</fullName>
        <ecNumber evidence="2">4.2.99.18</ecNumber>
    </recommendedName>
</protein>
<dbReference type="Gene3D" id="3.30.310.40">
    <property type="match status" value="1"/>
</dbReference>
<evidence type="ECO:0000256" key="4">
    <source>
        <dbReference type="ARBA" id="ARBA00022801"/>
    </source>
</evidence>
<dbReference type="Gene3D" id="1.10.1670.10">
    <property type="entry name" value="Helix-hairpin-Helix base-excision DNA repair enzymes (C-terminal)"/>
    <property type="match status" value="1"/>
</dbReference>
<dbReference type="InterPro" id="IPR023170">
    <property type="entry name" value="HhH_base_excis_C"/>
</dbReference>
<name>A0ABR3XK86_9PEZI</name>
<keyword evidence="5" id="KW-0234">DNA repair</keyword>
<dbReference type="InterPro" id="IPR011257">
    <property type="entry name" value="DNA_glycosylase"/>
</dbReference>
<dbReference type="CDD" id="cd00056">
    <property type="entry name" value="ENDO3c"/>
    <property type="match status" value="1"/>
</dbReference>
<evidence type="ECO:0000256" key="10">
    <source>
        <dbReference type="SAM" id="MobiDB-lite"/>
    </source>
</evidence>
<evidence type="ECO:0000256" key="7">
    <source>
        <dbReference type="ARBA" id="ARBA00023268"/>
    </source>
</evidence>
<evidence type="ECO:0000256" key="3">
    <source>
        <dbReference type="ARBA" id="ARBA00022763"/>
    </source>
</evidence>
<feature type="domain" description="HhH-GPD" evidence="11">
    <location>
        <begin position="150"/>
        <end position="435"/>
    </location>
</feature>
<dbReference type="Proteomes" id="UP001586593">
    <property type="component" value="Unassembled WGS sequence"/>
</dbReference>
<feature type="region of interest" description="Disordered" evidence="10">
    <location>
        <begin position="196"/>
        <end position="228"/>
    </location>
</feature>
<proteinExistence type="inferred from homology"/>
<feature type="compositionally biased region" description="Polar residues" evidence="10">
    <location>
        <begin position="390"/>
        <end position="401"/>
    </location>
</feature>
<dbReference type="InterPro" id="IPR012904">
    <property type="entry name" value="OGG_N"/>
</dbReference>
<evidence type="ECO:0000313" key="12">
    <source>
        <dbReference type="EMBL" id="KAL1876392.1"/>
    </source>
</evidence>
<feature type="region of interest" description="Disordered" evidence="10">
    <location>
        <begin position="504"/>
        <end position="525"/>
    </location>
</feature>
<dbReference type="SUPFAM" id="SSF48150">
    <property type="entry name" value="DNA-glycosylase"/>
    <property type="match status" value="2"/>
</dbReference>
<accession>A0ABR3XK86</accession>
<organism evidence="12 13">
    <name type="scientific">Phialemonium thermophilum</name>
    <dbReference type="NCBI Taxonomy" id="223376"/>
    <lineage>
        <taxon>Eukaryota</taxon>
        <taxon>Fungi</taxon>
        <taxon>Dikarya</taxon>
        <taxon>Ascomycota</taxon>
        <taxon>Pezizomycotina</taxon>
        <taxon>Sordariomycetes</taxon>
        <taxon>Sordariomycetidae</taxon>
        <taxon>Cephalothecales</taxon>
        <taxon>Cephalothecaceae</taxon>
        <taxon>Phialemonium</taxon>
    </lineage>
</organism>
<evidence type="ECO:0000313" key="13">
    <source>
        <dbReference type="Proteomes" id="UP001586593"/>
    </source>
</evidence>
<dbReference type="Pfam" id="PF07934">
    <property type="entry name" value="OGG_N"/>
    <property type="match status" value="1"/>
</dbReference>
<evidence type="ECO:0000256" key="8">
    <source>
        <dbReference type="ARBA" id="ARBA00023295"/>
    </source>
</evidence>
<reference evidence="12 13" key="1">
    <citation type="journal article" date="2024" name="Commun. Biol.">
        <title>Comparative genomic analysis of thermophilic fungi reveals convergent evolutionary adaptations and gene losses.</title>
        <authorList>
            <person name="Steindorff A.S."/>
            <person name="Aguilar-Pontes M.V."/>
            <person name="Robinson A.J."/>
            <person name="Andreopoulos B."/>
            <person name="LaButti K."/>
            <person name="Kuo A."/>
            <person name="Mondo S."/>
            <person name="Riley R."/>
            <person name="Otillar R."/>
            <person name="Haridas S."/>
            <person name="Lipzen A."/>
            <person name="Grimwood J."/>
            <person name="Schmutz J."/>
            <person name="Clum A."/>
            <person name="Reid I.D."/>
            <person name="Moisan M.C."/>
            <person name="Butler G."/>
            <person name="Nguyen T.T.M."/>
            <person name="Dewar K."/>
            <person name="Conant G."/>
            <person name="Drula E."/>
            <person name="Henrissat B."/>
            <person name="Hansel C."/>
            <person name="Singer S."/>
            <person name="Hutchinson M.I."/>
            <person name="de Vries R.P."/>
            <person name="Natvig D.O."/>
            <person name="Powell A.J."/>
            <person name="Tsang A."/>
            <person name="Grigoriev I.V."/>
        </authorList>
    </citation>
    <scope>NUCLEOTIDE SEQUENCE [LARGE SCALE GENOMIC DNA]</scope>
    <source>
        <strain evidence="12 13">ATCC 24622</strain>
    </source>
</reference>
<evidence type="ECO:0000259" key="11">
    <source>
        <dbReference type="SMART" id="SM00478"/>
    </source>
</evidence>
<sequence>MTASAHISEWRKLPVSLTELCIETTLRCGQAFRWRKINDEWHCALQGRIVSLKQDATHLHYRVTWPQEGSRAAGDLISPLSSSTASVRGDEDDDGTLRLLHHYFSLHIPLQTLYAAWAARDANFARRAPSFVGVRILNQDPWEALVCFVCSSNNHIGRISQMIARLCARYGTPLGCVYGEPFYDFPSPADLCRGRRRGKRKLSEDGQLDEQAGENGRGRIDEDTDGDDDVETVLRSLGFGYRARYVAETARMVAQERPPNWLAGLRNPACPPLTSELTASEETAPDCSRSQTVNDRHVNVRRDIEAWAAEDGADTKKSPPQLRRHYPPVAASAGYRAAHEALLALPGVGPKVSDCVCLMGLGWAEAVPVDTHVWQIAQRDYGLRGGSSAWGPNNKSSTSGGKRTKGPPSGGKGAYDVVGDHFRGVWGPYAGWAQSVLFTANLRSFAEQAASVRQEMKHESRAVEVDIIKTEVEGKAELEAVVATRKTTVRKRAAGTALKTDLGEPGVTRVETAQARRSKRLKKPT</sequence>
<dbReference type="EMBL" id="JAZHXJ010000078">
    <property type="protein sequence ID" value="KAL1876392.1"/>
    <property type="molecule type" value="Genomic_DNA"/>
</dbReference>
<keyword evidence="3" id="KW-0227">DNA damage</keyword>
<keyword evidence="13" id="KW-1185">Reference proteome</keyword>
<dbReference type="PANTHER" id="PTHR10242:SF2">
    <property type="entry name" value="N-GLYCOSYLASE_DNA LYASE"/>
    <property type="match status" value="1"/>
</dbReference>